<dbReference type="InterPro" id="IPR053832">
    <property type="entry name" value="DUF6924"/>
</dbReference>
<accession>A0ABV8HU78</accession>
<proteinExistence type="predicted"/>
<keyword evidence="3" id="KW-1185">Reference proteome</keyword>
<dbReference type="EMBL" id="JBHSBB010000014">
    <property type="protein sequence ID" value="MFC4034375.1"/>
    <property type="molecule type" value="Genomic_DNA"/>
</dbReference>
<name>A0ABV8HU78_9ACTN</name>
<reference evidence="3" key="1">
    <citation type="journal article" date="2019" name="Int. J. Syst. Evol. Microbiol.">
        <title>The Global Catalogue of Microorganisms (GCM) 10K type strain sequencing project: providing services to taxonomists for standard genome sequencing and annotation.</title>
        <authorList>
            <consortium name="The Broad Institute Genomics Platform"/>
            <consortium name="The Broad Institute Genome Sequencing Center for Infectious Disease"/>
            <person name="Wu L."/>
            <person name="Ma J."/>
        </authorList>
    </citation>
    <scope>NUCLEOTIDE SEQUENCE [LARGE SCALE GENOMIC DNA]</scope>
    <source>
        <strain evidence="3">CGMCC 4.7237</strain>
    </source>
</reference>
<evidence type="ECO:0000313" key="3">
    <source>
        <dbReference type="Proteomes" id="UP001595765"/>
    </source>
</evidence>
<sequence length="143" mass="16225">MRTLPTTDEYYPDLLVVRTDYRDQRAWDAVRAALAEPWGPKGEESVQQVVYVDDPEWAEASAEDVLAALTGGEDGGESGWSVVFLADRVTMESDLRELLAVNTDPEDDCREFRTEPRQTPHDIHCNLSLGNMDFEDFAPHEFF</sequence>
<dbReference type="Proteomes" id="UP001595765">
    <property type="component" value="Unassembled WGS sequence"/>
</dbReference>
<dbReference type="Pfam" id="PF21962">
    <property type="entry name" value="DUF6924"/>
    <property type="match status" value="1"/>
</dbReference>
<evidence type="ECO:0000313" key="2">
    <source>
        <dbReference type="EMBL" id="MFC4034375.1"/>
    </source>
</evidence>
<evidence type="ECO:0000259" key="1">
    <source>
        <dbReference type="Pfam" id="PF21962"/>
    </source>
</evidence>
<comment type="caution">
    <text evidence="2">The sequence shown here is derived from an EMBL/GenBank/DDBJ whole genome shotgun (WGS) entry which is preliminary data.</text>
</comment>
<gene>
    <name evidence="2" type="ORF">ACFO3J_23270</name>
</gene>
<feature type="domain" description="DUF6924" evidence="1">
    <location>
        <begin position="14"/>
        <end position="139"/>
    </location>
</feature>
<dbReference type="RefSeq" id="WP_386432383.1">
    <property type="nucleotide sequence ID" value="NZ_JBHSBB010000014.1"/>
</dbReference>
<protein>
    <submittedName>
        <fullName evidence="2">DUF6924 domain-containing protein</fullName>
    </submittedName>
</protein>
<organism evidence="2 3">
    <name type="scientific">Streptomyces polygonati</name>
    <dbReference type="NCBI Taxonomy" id="1617087"/>
    <lineage>
        <taxon>Bacteria</taxon>
        <taxon>Bacillati</taxon>
        <taxon>Actinomycetota</taxon>
        <taxon>Actinomycetes</taxon>
        <taxon>Kitasatosporales</taxon>
        <taxon>Streptomycetaceae</taxon>
        <taxon>Streptomyces</taxon>
    </lineage>
</organism>